<accession>A0A8K0JKP9</accession>
<comment type="caution">
    <text evidence="3">The sequence shown here is derived from an EMBL/GenBank/DDBJ whole genome shotgun (WGS) entry which is preliminary data.</text>
</comment>
<dbReference type="InterPro" id="IPR036514">
    <property type="entry name" value="SGNH_hydro_sf"/>
</dbReference>
<dbReference type="InterPro" id="IPR013830">
    <property type="entry name" value="SGNH_hydro"/>
</dbReference>
<dbReference type="Proteomes" id="UP000812966">
    <property type="component" value="Unassembled WGS sequence"/>
</dbReference>
<dbReference type="GO" id="GO:0016787">
    <property type="term" value="F:hydrolase activity"/>
    <property type="evidence" value="ECO:0007669"/>
    <property type="project" value="InterPro"/>
</dbReference>
<dbReference type="Gene3D" id="3.40.50.1110">
    <property type="entry name" value="SGNH hydrolase"/>
    <property type="match status" value="1"/>
</dbReference>
<dbReference type="AlphaFoldDB" id="A0A8K0JKP9"/>
<keyword evidence="4" id="KW-1185">Reference proteome</keyword>
<evidence type="ECO:0000256" key="1">
    <source>
        <dbReference type="SAM" id="MobiDB-lite"/>
    </source>
</evidence>
<dbReference type="Pfam" id="PF13472">
    <property type="entry name" value="Lipase_GDSL_2"/>
    <property type="match status" value="1"/>
</dbReference>
<gene>
    <name evidence="3" type="ORF">FFLO_04238</name>
</gene>
<evidence type="ECO:0000313" key="3">
    <source>
        <dbReference type="EMBL" id="KAG7531579.1"/>
    </source>
</evidence>
<proteinExistence type="predicted"/>
<feature type="domain" description="SGNH hydrolase-type esterase" evidence="2">
    <location>
        <begin position="35"/>
        <end position="216"/>
    </location>
</feature>
<dbReference type="PANTHER" id="PTHR43695:SF2">
    <property type="entry name" value="PUTATIVE (AFU_ORTHOLOGUE AFUA_2G17250)-RELATED"/>
    <property type="match status" value="1"/>
</dbReference>
<organism evidence="3 4">
    <name type="scientific">Filobasidium floriforme</name>
    <dbReference type="NCBI Taxonomy" id="5210"/>
    <lineage>
        <taxon>Eukaryota</taxon>
        <taxon>Fungi</taxon>
        <taxon>Dikarya</taxon>
        <taxon>Basidiomycota</taxon>
        <taxon>Agaricomycotina</taxon>
        <taxon>Tremellomycetes</taxon>
        <taxon>Filobasidiales</taxon>
        <taxon>Filobasidiaceae</taxon>
        <taxon>Filobasidium</taxon>
    </lineage>
</organism>
<protein>
    <recommendedName>
        <fullName evidence="2">SGNH hydrolase-type esterase domain-containing protein</fullName>
    </recommendedName>
</protein>
<dbReference type="SUPFAM" id="SSF52266">
    <property type="entry name" value="SGNH hydrolase"/>
    <property type="match status" value="1"/>
</dbReference>
<reference evidence="3" key="1">
    <citation type="submission" date="2020-04" db="EMBL/GenBank/DDBJ databases">
        <title>Analysis of mating type loci in Filobasidium floriforme.</title>
        <authorList>
            <person name="Nowrousian M."/>
        </authorList>
    </citation>
    <scope>NUCLEOTIDE SEQUENCE</scope>
    <source>
        <strain evidence="3">CBS 6242</strain>
    </source>
</reference>
<sequence length="285" mass="30775">MWHRDTRWDTTYSQHGVHDTKPVKKQTALEPAFVLIGDSTTANNTVTPNSGGWGNGFCASLRPGVSCSNFGSNGATTGTIVDRGVYGDALGRVKEQVGMGKAVFVTLQFGHNDQKVGPPESTAQNLTRFVQDIQGLGGNPILLTPLSRRSFYENGTIADQLAAWGDAARGVATASNDPLLPLLEASIHYLESIGQAPSQLLNRLPADRTHLNVGGQYLFGRMVADLMRLFVPFEERYETSEPFVVDAPLSEAIWTGKQYVYTAVCPSYNASDCEGIAPAGTDYTK</sequence>
<evidence type="ECO:0000313" key="4">
    <source>
        <dbReference type="Proteomes" id="UP000812966"/>
    </source>
</evidence>
<name>A0A8K0JKP9_9TREE</name>
<dbReference type="InterPro" id="IPR037459">
    <property type="entry name" value="RhgT-like"/>
</dbReference>
<evidence type="ECO:0000259" key="2">
    <source>
        <dbReference type="Pfam" id="PF13472"/>
    </source>
</evidence>
<feature type="region of interest" description="Disordered" evidence="1">
    <location>
        <begin position="1"/>
        <end position="23"/>
    </location>
</feature>
<dbReference type="EMBL" id="JABELV010000087">
    <property type="protein sequence ID" value="KAG7531579.1"/>
    <property type="molecule type" value="Genomic_DNA"/>
</dbReference>
<dbReference type="PANTHER" id="PTHR43695">
    <property type="entry name" value="PUTATIVE (AFU_ORTHOLOGUE AFUA_2G17250)-RELATED"/>
    <property type="match status" value="1"/>
</dbReference>